<comment type="caution">
    <text evidence="4">The sequence shown here is derived from an EMBL/GenBank/DDBJ whole genome shotgun (WGS) entry which is preliminary data.</text>
</comment>
<dbReference type="PANTHER" id="PTHR30185">
    <property type="entry name" value="CRYPTIC BETA-GLUCOSIDE BGL OPERON ANTITERMINATOR"/>
    <property type="match status" value="1"/>
</dbReference>
<dbReference type="InterPro" id="IPR036388">
    <property type="entry name" value="WH-like_DNA-bd_sf"/>
</dbReference>
<evidence type="ECO:0000313" key="5">
    <source>
        <dbReference type="Proteomes" id="UP001256711"/>
    </source>
</evidence>
<keyword evidence="2" id="KW-0804">Transcription</keyword>
<evidence type="ECO:0000259" key="3">
    <source>
        <dbReference type="Pfam" id="PF05043"/>
    </source>
</evidence>
<dbReference type="Gene3D" id="1.10.10.10">
    <property type="entry name" value="Winged helix-like DNA-binding domain superfamily/Winged helix DNA-binding domain"/>
    <property type="match status" value="1"/>
</dbReference>
<dbReference type="PANTHER" id="PTHR30185:SF18">
    <property type="entry name" value="TRANSCRIPTIONAL REGULATOR MTLR"/>
    <property type="match status" value="1"/>
</dbReference>
<dbReference type="RefSeq" id="WP_311835652.1">
    <property type="nucleotide sequence ID" value="NZ_JARQBJ010000005.1"/>
</dbReference>
<accession>A0AAW8U2H7</accession>
<reference evidence="4" key="1">
    <citation type="submission" date="2023-03" db="EMBL/GenBank/DDBJ databases">
        <authorList>
            <person name="Shen W."/>
            <person name="Cai J."/>
        </authorList>
    </citation>
    <scope>NUCLEOTIDE SEQUENCE</scope>
    <source>
        <strain evidence="4">B226-2</strain>
    </source>
</reference>
<sequence length="493" mass="57674">MELRHLLSRDQQRQLALLSFFYERDYLATEEELAALTGVSSSILQKDLAQIPQQHPELSLEKDDQGYHLRQVTPLSFNLIKARILNQSPSISLLRLLLFEECQSQTQAAAKLYLSSSTTHRYLEKLAQTLAAWGITIEMRPLRLEGSEVHIRRLYTSLYRQVQLWSQSFFATGDQDQALRRYLTDYLAAQNLPQSNYVMDKLFVSYFVASIRQSLGHRLRQSSPHPFLAEPAPYLTTTIENGLTPTPVNDLDQQDLLWLMFEDYALYRPDHFQIALATNPRIQKAQEFNKAFLAFLMAHYQLKLTSTRQQEILFQFISENEVFGPPKDMLQVLRHPRHFFLKKTQQFYPQEVADLKHSIQDFCHRRKEHLTTEFLDHLLYLVLQEIPETVLDCKPLKILVMSDLSASHNAHLVAILDKHLGANLDFQIVDQVFYNDEDLLAHFQQFDLLLTTVLPSENMQRFPVMVIPTFMDFRQLDRIHRKIQEIRNEKDAE</sequence>
<dbReference type="Pfam" id="PF05043">
    <property type="entry name" value="Mga"/>
    <property type="match status" value="1"/>
</dbReference>
<protein>
    <submittedName>
        <fullName evidence="4">Helix-turn-helix domain-containing protein</fullName>
    </submittedName>
</protein>
<gene>
    <name evidence="4" type="ORF">P7H43_10670</name>
</gene>
<name>A0AAW8U2H7_9ENTE</name>
<keyword evidence="1" id="KW-0805">Transcription regulation</keyword>
<dbReference type="InterPro" id="IPR050661">
    <property type="entry name" value="BglG_antiterminators"/>
</dbReference>
<organism evidence="4 5">
    <name type="scientific">Enterococcus asini</name>
    <dbReference type="NCBI Taxonomy" id="57732"/>
    <lineage>
        <taxon>Bacteria</taxon>
        <taxon>Bacillati</taxon>
        <taxon>Bacillota</taxon>
        <taxon>Bacilli</taxon>
        <taxon>Lactobacillales</taxon>
        <taxon>Enterococcaceae</taxon>
        <taxon>Enterococcus</taxon>
    </lineage>
</organism>
<dbReference type="EMBL" id="JARQBJ010000005">
    <property type="protein sequence ID" value="MDT2810939.1"/>
    <property type="molecule type" value="Genomic_DNA"/>
</dbReference>
<evidence type="ECO:0000256" key="2">
    <source>
        <dbReference type="ARBA" id="ARBA00023163"/>
    </source>
</evidence>
<evidence type="ECO:0000256" key="1">
    <source>
        <dbReference type="ARBA" id="ARBA00023015"/>
    </source>
</evidence>
<dbReference type="AlphaFoldDB" id="A0AAW8U2H7"/>
<proteinExistence type="predicted"/>
<dbReference type="Proteomes" id="UP001256711">
    <property type="component" value="Unassembled WGS sequence"/>
</dbReference>
<feature type="domain" description="Mga helix-turn-helix" evidence="3">
    <location>
        <begin position="76"/>
        <end position="159"/>
    </location>
</feature>
<dbReference type="InterPro" id="IPR007737">
    <property type="entry name" value="Mga_HTH"/>
</dbReference>
<evidence type="ECO:0000313" key="4">
    <source>
        <dbReference type="EMBL" id="MDT2810939.1"/>
    </source>
</evidence>